<evidence type="ECO:0000256" key="7">
    <source>
        <dbReference type="ARBA" id="ARBA00023080"/>
    </source>
</evidence>
<evidence type="ECO:0000313" key="11">
    <source>
        <dbReference type="RefSeq" id="XP_013406866.1"/>
    </source>
</evidence>
<comment type="similarity">
    <text evidence="2">Belongs to the metallo-dependent hydrolases superfamily. Adenosine and AMP deaminases family.</text>
</comment>
<dbReference type="RefSeq" id="XP_013406866.1">
    <property type="nucleotide sequence ID" value="XM_013551412.1"/>
</dbReference>
<keyword evidence="7" id="KW-0546">Nucleotide metabolism</keyword>
<comment type="cofactor">
    <cofactor evidence="1">
        <name>Zn(2+)</name>
        <dbReference type="ChEBI" id="CHEBI:29105"/>
    </cofactor>
</comment>
<name>A0A1S3J9H1_LINAN</name>
<dbReference type="STRING" id="7574.A0A1S3J9H1"/>
<dbReference type="Proteomes" id="UP000085678">
    <property type="component" value="Unplaced"/>
</dbReference>
<dbReference type="Gene3D" id="3.20.20.140">
    <property type="entry name" value="Metal-dependent hydrolases"/>
    <property type="match status" value="1"/>
</dbReference>
<dbReference type="CDD" id="cd00443">
    <property type="entry name" value="ADA_AMPD"/>
    <property type="match status" value="1"/>
</dbReference>
<dbReference type="GO" id="GO:0046872">
    <property type="term" value="F:metal ion binding"/>
    <property type="evidence" value="ECO:0007669"/>
    <property type="project" value="UniProtKB-KW"/>
</dbReference>
<comment type="subunit">
    <text evidence="3">Monomer.</text>
</comment>
<protein>
    <submittedName>
        <fullName evidence="11">Adenosine deaminase-like protein</fullName>
    </submittedName>
</protein>
<dbReference type="GO" id="GO:0009117">
    <property type="term" value="P:nucleotide metabolic process"/>
    <property type="evidence" value="ECO:0007669"/>
    <property type="project" value="UniProtKB-KW"/>
</dbReference>
<dbReference type="FunCoup" id="A0A1S3J9H1">
    <property type="interactions" value="1468"/>
</dbReference>
<accession>A0A1S3J9H1</accession>
<dbReference type="GO" id="GO:0004000">
    <property type="term" value="F:adenosine deaminase activity"/>
    <property type="evidence" value="ECO:0007669"/>
    <property type="project" value="TreeGrafter"/>
</dbReference>
<dbReference type="InterPro" id="IPR001365">
    <property type="entry name" value="A_deaminase_dom"/>
</dbReference>
<evidence type="ECO:0000256" key="3">
    <source>
        <dbReference type="ARBA" id="ARBA00011245"/>
    </source>
</evidence>
<evidence type="ECO:0000256" key="5">
    <source>
        <dbReference type="ARBA" id="ARBA00022801"/>
    </source>
</evidence>
<dbReference type="AlphaFoldDB" id="A0A1S3J9H1"/>
<dbReference type="PANTHER" id="PTHR11409">
    <property type="entry name" value="ADENOSINE DEAMINASE"/>
    <property type="match status" value="1"/>
</dbReference>
<dbReference type="PANTHER" id="PTHR11409:SF42">
    <property type="entry name" value="ADENOSINE DEAMINASE-LIKE PROTEIN"/>
    <property type="match status" value="1"/>
</dbReference>
<keyword evidence="6" id="KW-0862">Zinc</keyword>
<dbReference type="GeneID" id="106171194"/>
<dbReference type="GO" id="GO:0006154">
    <property type="term" value="P:adenosine catabolic process"/>
    <property type="evidence" value="ECO:0007669"/>
    <property type="project" value="TreeGrafter"/>
</dbReference>
<dbReference type="GO" id="GO:0046103">
    <property type="term" value="P:inosine biosynthetic process"/>
    <property type="evidence" value="ECO:0007669"/>
    <property type="project" value="TreeGrafter"/>
</dbReference>
<evidence type="ECO:0000256" key="6">
    <source>
        <dbReference type="ARBA" id="ARBA00022833"/>
    </source>
</evidence>
<keyword evidence="10" id="KW-1185">Reference proteome</keyword>
<dbReference type="Pfam" id="PF00962">
    <property type="entry name" value="A_deaminase"/>
    <property type="match status" value="1"/>
</dbReference>
<evidence type="ECO:0000256" key="4">
    <source>
        <dbReference type="ARBA" id="ARBA00022723"/>
    </source>
</evidence>
<sequence length="356" mass="40222">MSLNTKLDEFCRKLPKVELHAHLNGSISEATLSKLIERKLKDFPDGVELAVAQRTINKGQRRTLDECFAMFRIIHPLTDTAETIYMVTCDVIRDFAEDNVKYLELRSTPRHVPATGMTKETYVRAILKAIEDCKESMDIIVKFMLAIDMRNTLEGADETVELANKLKDCSNGVVVGVDFSGDPKAGDARSFIPVFQKAQSYGLKLALHLAEVPERNEETLEVLKLIPGRVGHGTFLLPEDGGNQELVDVMVQNKIPLELCLTSNIKGQTVAAYDNHHFKKWYDIGHPISVCTDDKGVFSTTLSEEYSILAQTFELSQEKLWDISYKSIDLIFADEKTKAYLRGVWEKERENVFKLS</sequence>
<dbReference type="InterPro" id="IPR032466">
    <property type="entry name" value="Metal_Hydrolase"/>
</dbReference>
<evidence type="ECO:0000259" key="9">
    <source>
        <dbReference type="Pfam" id="PF00962"/>
    </source>
</evidence>
<keyword evidence="4" id="KW-0479">Metal-binding</keyword>
<proteinExistence type="inferred from homology"/>
<evidence type="ECO:0000256" key="8">
    <source>
        <dbReference type="ARBA" id="ARBA00048787"/>
    </source>
</evidence>
<evidence type="ECO:0000256" key="1">
    <source>
        <dbReference type="ARBA" id="ARBA00001947"/>
    </source>
</evidence>
<comment type="catalytic activity">
    <reaction evidence="8">
        <text>N(6)-methyl-AMP + H2O + H(+) = IMP + methylamine</text>
        <dbReference type="Rhea" id="RHEA:16001"/>
        <dbReference type="ChEBI" id="CHEBI:15377"/>
        <dbReference type="ChEBI" id="CHEBI:15378"/>
        <dbReference type="ChEBI" id="CHEBI:58053"/>
        <dbReference type="ChEBI" id="CHEBI:59338"/>
        <dbReference type="ChEBI" id="CHEBI:144842"/>
    </reaction>
    <physiologicalReaction direction="left-to-right" evidence="8">
        <dbReference type="Rhea" id="RHEA:16002"/>
    </physiologicalReaction>
</comment>
<dbReference type="SUPFAM" id="SSF51556">
    <property type="entry name" value="Metallo-dependent hydrolases"/>
    <property type="match status" value="1"/>
</dbReference>
<organism evidence="10 11">
    <name type="scientific">Lingula anatina</name>
    <name type="common">Brachiopod</name>
    <name type="synonym">Lingula unguis</name>
    <dbReference type="NCBI Taxonomy" id="7574"/>
    <lineage>
        <taxon>Eukaryota</taxon>
        <taxon>Metazoa</taxon>
        <taxon>Spiralia</taxon>
        <taxon>Lophotrochozoa</taxon>
        <taxon>Brachiopoda</taxon>
        <taxon>Linguliformea</taxon>
        <taxon>Lingulata</taxon>
        <taxon>Lingulida</taxon>
        <taxon>Linguloidea</taxon>
        <taxon>Lingulidae</taxon>
        <taxon>Lingula</taxon>
    </lineage>
</organism>
<evidence type="ECO:0000313" key="10">
    <source>
        <dbReference type="Proteomes" id="UP000085678"/>
    </source>
</evidence>
<dbReference type="KEGG" id="lak:106171194"/>
<dbReference type="OrthoDB" id="272271at2759"/>
<evidence type="ECO:0000256" key="2">
    <source>
        <dbReference type="ARBA" id="ARBA00006676"/>
    </source>
</evidence>
<reference evidence="11" key="1">
    <citation type="submission" date="2025-08" db="UniProtKB">
        <authorList>
            <consortium name="RefSeq"/>
        </authorList>
    </citation>
    <scope>IDENTIFICATION</scope>
    <source>
        <tissue evidence="11">Gonads</tissue>
    </source>
</reference>
<keyword evidence="5" id="KW-0378">Hydrolase</keyword>
<dbReference type="InterPro" id="IPR006330">
    <property type="entry name" value="Ado/ade_deaminase"/>
</dbReference>
<feature type="domain" description="Adenosine deaminase" evidence="9">
    <location>
        <begin position="15"/>
        <end position="342"/>
    </location>
</feature>
<gene>
    <name evidence="11" type="primary">LOC106171194</name>
</gene>
<dbReference type="InParanoid" id="A0A1S3J9H1"/>
<dbReference type="FunFam" id="3.20.20.140:FF:000033">
    <property type="entry name" value="Adenosine deaminase-like protein"/>
    <property type="match status" value="1"/>
</dbReference>